<dbReference type="RefSeq" id="WP_369611386.1">
    <property type="nucleotide sequence ID" value="NZ_AP031322.1"/>
</dbReference>
<name>A0AAT9GQQ6_9CREN</name>
<dbReference type="EMBL" id="AP031322">
    <property type="protein sequence ID" value="BFH73227.1"/>
    <property type="molecule type" value="Genomic_DNA"/>
</dbReference>
<reference evidence="1" key="1">
    <citation type="submission" date="2024-03" db="EMBL/GenBank/DDBJ databases">
        <title>Complete genome sequence of Sulfurisphaera javensis strain KD-1.</title>
        <authorList>
            <person name="Sakai H."/>
            <person name="Nur N."/>
            <person name="Suwanto A."/>
            <person name="Kurosawa N."/>
        </authorList>
    </citation>
    <scope>NUCLEOTIDE SEQUENCE</scope>
    <source>
        <strain evidence="1">KD-1</strain>
    </source>
</reference>
<dbReference type="InterPro" id="IPR018700">
    <property type="entry name" value="DUF2204"/>
</dbReference>
<evidence type="ECO:0000313" key="1">
    <source>
        <dbReference type="EMBL" id="BFH73227.1"/>
    </source>
</evidence>
<dbReference type="Pfam" id="PF09970">
    <property type="entry name" value="DUF2204"/>
    <property type="match status" value="1"/>
</dbReference>
<dbReference type="InterPro" id="IPR043519">
    <property type="entry name" value="NT_sf"/>
</dbReference>
<accession>A0AAT9GQQ6</accession>
<protein>
    <submittedName>
        <fullName evidence="1">Nucleotidyltransferase</fullName>
    </submittedName>
</protein>
<dbReference type="AlphaFoldDB" id="A0AAT9GQQ6"/>
<sequence>MIPFSKVGEVLSEIKQLTDFVIIGDTIVDISLGRKGTESDVDLFILSLSVLIDEDKIRDFAYDRGWDFGKTPIDTPRIIATVDDDQLQIDMYENIQDFFVPKEIINSAIEIRLGKEKFKIIKLEDYILLKTNAFREEDEDELKTITYLLGEGKLSIDKKYLESHIDLFEENAKSIRDRLGLIGIKI</sequence>
<gene>
    <name evidence="1" type="ORF">SJAV_11710</name>
</gene>
<dbReference type="KEGG" id="sjv:SJAV_11710"/>
<dbReference type="GeneID" id="92354104"/>
<dbReference type="SUPFAM" id="SSF81301">
    <property type="entry name" value="Nucleotidyltransferase"/>
    <property type="match status" value="1"/>
</dbReference>
<organism evidence="1">
    <name type="scientific">Sulfurisphaera javensis</name>
    <dbReference type="NCBI Taxonomy" id="2049879"/>
    <lineage>
        <taxon>Archaea</taxon>
        <taxon>Thermoproteota</taxon>
        <taxon>Thermoprotei</taxon>
        <taxon>Sulfolobales</taxon>
        <taxon>Sulfolobaceae</taxon>
        <taxon>Sulfurisphaera</taxon>
    </lineage>
</organism>
<proteinExistence type="predicted"/>